<feature type="transmembrane region" description="Helical" evidence="7">
    <location>
        <begin position="6"/>
        <end position="39"/>
    </location>
</feature>
<keyword evidence="10" id="KW-1185">Reference proteome</keyword>
<dbReference type="InterPro" id="IPR004680">
    <property type="entry name" value="Cit_transptr-like_dom"/>
</dbReference>
<keyword evidence="6 7" id="KW-0472">Membrane</keyword>
<evidence type="ECO:0000256" key="7">
    <source>
        <dbReference type="SAM" id="Phobius"/>
    </source>
</evidence>
<dbReference type="GO" id="GO:0005886">
    <property type="term" value="C:plasma membrane"/>
    <property type="evidence" value="ECO:0007669"/>
    <property type="project" value="TreeGrafter"/>
</dbReference>
<dbReference type="GO" id="GO:0006813">
    <property type="term" value="P:potassium ion transport"/>
    <property type="evidence" value="ECO:0007669"/>
    <property type="project" value="InterPro"/>
</dbReference>
<evidence type="ECO:0000259" key="8">
    <source>
        <dbReference type="PROSITE" id="PS51202"/>
    </source>
</evidence>
<name>A0A937FVQ8_9BACT</name>
<feature type="transmembrane region" description="Helical" evidence="7">
    <location>
        <begin position="578"/>
        <end position="598"/>
    </location>
</feature>
<organism evidence="9 10">
    <name type="scientific">Fulvivirga marina</name>
    <dbReference type="NCBI Taxonomy" id="2494733"/>
    <lineage>
        <taxon>Bacteria</taxon>
        <taxon>Pseudomonadati</taxon>
        <taxon>Bacteroidota</taxon>
        <taxon>Cytophagia</taxon>
        <taxon>Cytophagales</taxon>
        <taxon>Fulvivirgaceae</taxon>
        <taxon>Fulvivirga</taxon>
    </lineage>
</organism>
<evidence type="ECO:0000256" key="6">
    <source>
        <dbReference type="ARBA" id="ARBA00023136"/>
    </source>
</evidence>
<dbReference type="PANTHER" id="PTHR43652:SF2">
    <property type="entry name" value="BASIC AMINO ACID ANTIPORTER YFCC-RELATED"/>
    <property type="match status" value="1"/>
</dbReference>
<feature type="domain" description="RCK C-terminal" evidence="8">
    <location>
        <begin position="208"/>
        <end position="295"/>
    </location>
</feature>
<comment type="caution">
    <text evidence="9">The sequence shown here is derived from an EMBL/GenBank/DDBJ whole genome shotgun (WGS) entry which is preliminary data.</text>
</comment>
<evidence type="ECO:0000313" key="9">
    <source>
        <dbReference type="EMBL" id="MBL6445837.1"/>
    </source>
</evidence>
<keyword evidence="2" id="KW-0813">Transport</keyword>
<sequence length="599" mass="65180">MTFEIVLLLAIVLGALVLFTSGIISVDLTALLVMVSLMATGILTPEEGISGFSNTATTTVLALLILSEGLKNTGAVELLGDKMVRLTGKYEWVTLIVIMLISAFASAFVNTTAVVAVFIPVMFRIARSSGIQVSVLLVPLSFAAMIGGASTMIGTSTNLLINALGQSYGLGKLRIFDLTLMGGILFLTLMLYMIFIGRHWLKKESSQEEVIDDGHGPANYLTEIIIPEGSALINKSLNGGALATTRELNVLRVIRGNSGEASFSHIHVGKLQKNDILVVKANIKELIKLRNNPNVRIITNNRLSSVSNDQEEETNLFEVLVVPNSNLIDRKIKDVDFYRFYDAYPMAVRKGGIIGDQKLMEHKISLGDILLMDGDSEPKTFYSKNDWITIQRIAKDEIEKHLYRKDKLAVSVAILMGVILLAVSNILPILISAWIGVTLMFLTRCITLKRAYQNVEWKVVFLLAGIIPLGIALNKTGADALIANGFVELTSGTSPTFVVSGLFLLTTLLTGVISNQATAVLLVPIAIRIASGLEMPPEPLVIAILFGANTSFLTPVGYQTNAMVYGPGNYKFTDFFKVGGLLCLIFWALATFLIPRLYM</sequence>
<dbReference type="Proteomes" id="UP000614216">
    <property type="component" value="Unassembled WGS sequence"/>
</dbReference>
<dbReference type="Pfam" id="PF03600">
    <property type="entry name" value="CitMHS"/>
    <property type="match status" value="1"/>
</dbReference>
<dbReference type="InterPro" id="IPR051679">
    <property type="entry name" value="DASS-Related_Transporters"/>
</dbReference>
<feature type="transmembrane region" description="Helical" evidence="7">
    <location>
        <begin position="135"/>
        <end position="155"/>
    </location>
</feature>
<evidence type="ECO:0000256" key="1">
    <source>
        <dbReference type="ARBA" id="ARBA00004141"/>
    </source>
</evidence>
<keyword evidence="4" id="KW-0677">Repeat</keyword>
<comment type="subcellular location">
    <subcellularLocation>
        <location evidence="1">Membrane</location>
        <topology evidence="1">Multi-pass membrane protein</topology>
    </subcellularLocation>
</comment>
<evidence type="ECO:0000256" key="2">
    <source>
        <dbReference type="ARBA" id="ARBA00022448"/>
    </source>
</evidence>
<dbReference type="AlphaFoldDB" id="A0A937FVQ8"/>
<dbReference type="EMBL" id="JAEUGD010000019">
    <property type="protein sequence ID" value="MBL6445837.1"/>
    <property type="molecule type" value="Genomic_DNA"/>
</dbReference>
<proteinExistence type="predicted"/>
<protein>
    <submittedName>
        <fullName evidence="9">SLC13 family permease</fullName>
    </submittedName>
</protein>
<evidence type="ECO:0000256" key="4">
    <source>
        <dbReference type="ARBA" id="ARBA00022737"/>
    </source>
</evidence>
<evidence type="ECO:0000256" key="3">
    <source>
        <dbReference type="ARBA" id="ARBA00022692"/>
    </source>
</evidence>
<feature type="transmembrane region" description="Helical" evidence="7">
    <location>
        <begin position="90"/>
        <end position="123"/>
    </location>
</feature>
<feature type="transmembrane region" description="Helical" evidence="7">
    <location>
        <begin position="429"/>
        <end position="447"/>
    </location>
</feature>
<evidence type="ECO:0000313" key="10">
    <source>
        <dbReference type="Proteomes" id="UP000614216"/>
    </source>
</evidence>
<reference evidence="9" key="1">
    <citation type="submission" date="2021-01" db="EMBL/GenBank/DDBJ databases">
        <title>Fulvivirga kasyanovii gen. nov., sp nov., a novel member of the phylum Bacteroidetes isolated from seawater in a mussel farm.</title>
        <authorList>
            <person name="Zhao L.-H."/>
            <person name="Wang Z.-J."/>
        </authorList>
    </citation>
    <scope>NUCLEOTIDE SEQUENCE</scope>
    <source>
        <strain evidence="9">29W222</strain>
    </source>
</reference>
<dbReference type="InterPro" id="IPR036721">
    <property type="entry name" value="RCK_C_sf"/>
</dbReference>
<gene>
    <name evidence="9" type="ORF">JMN32_05935</name>
</gene>
<feature type="transmembrane region" description="Helical" evidence="7">
    <location>
        <begin position="408"/>
        <end position="423"/>
    </location>
</feature>
<dbReference type="Gene3D" id="3.30.70.1450">
    <property type="entry name" value="Regulator of K+ conductance, C-terminal domain"/>
    <property type="match status" value="2"/>
</dbReference>
<accession>A0A937FVQ8</accession>
<dbReference type="SUPFAM" id="SSF116726">
    <property type="entry name" value="TrkA C-terminal domain-like"/>
    <property type="match status" value="2"/>
</dbReference>
<dbReference type="GO" id="GO:0008324">
    <property type="term" value="F:monoatomic cation transmembrane transporter activity"/>
    <property type="evidence" value="ECO:0007669"/>
    <property type="project" value="InterPro"/>
</dbReference>
<keyword evidence="5 7" id="KW-1133">Transmembrane helix</keyword>
<dbReference type="InterPro" id="IPR006037">
    <property type="entry name" value="RCK_C"/>
</dbReference>
<dbReference type="PANTHER" id="PTHR43652">
    <property type="entry name" value="BASIC AMINO ACID ANTIPORTER YFCC-RELATED"/>
    <property type="match status" value="1"/>
</dbReference>
<evidence type="ECO:0000256" key="5">
    <source>
        <dbReference type="ARBA" id="ARBA00022989"/>
    </source>
</evidence>
<dbReference type="RefSeq" id="WP_202855386.1">
    <property type="nucleotide sequence ID" value="NZ_JAEUGD010000019.1"/>
</dbReference>
<dbReference type="PROSITE" id="PS51202">
    <property type="entry name" value="RCK_C"/>
    <property type="match status" value="1"/>
</dbReference>
<feature type="transmembrane region" description="Helical" evidence="7">
    <location>
        <begin position="539"/>
        <end position="558"/>
    </location>
</feature>
<feature type="transmembrane region" description="Helical" evidence="7">
    <location>
        <begin position="175"/>
        <end position="195"/>
    </location>
</feature>
<feature type="transmembrane region" description="Helical" evidence="7">
    <location>
        <begin position="459"/>
        <end position="477"/>
    </location>
</feature>
<feature type="transmembrane region" description="Helical" evidence="7">
    <location>
        <begin position="497"/>
        <end position="527"/>
    </location>
</feature>
<keyword evidence="3 7" id="KW-0812">Transmembrane</keyword>